<evidence type="ECO:0000259" key="2">
    <source>
        <dbReference type="PROSITE" id="PS50842"/>
    </source>
</evidence>
<dbReference type="SMART" id="SM00837">
    <property type="entry name" value="DPBB_1"/>
    <property type="match status" value="1"/>
</dbReference>
<accession>A0A835MBA0</accession>
<dbReference type="Pfam" id="PF03330">
    <property type="entry name" value="DPBB_1"/>
    <property type="match status" value="1"/>
</dbReference>
<dbReference type="InterPro" id="IPR009009">
    <property type="entry name" value="RlpA-like_DPBB"/>
</dbReference>
<evidence type="ECO:0000313" key="4">
    <source>
        <dbReference type="Proteomes" id="UP000631114"/>
    </source>
</evidence>
<feature type="domain" description="Expansin-like EG45" evidence="2">
    <location>
        <begin position="40"/>
        <end position="140"/>
    </location>
</feature>
<dbReference type="EMBL" id="JADFTS010000003">
    <property type="protein sequence ID" value="KAF9617456.1"/>
    <property type="molecule type" value="Genomic_DNA"/>
</dbReference>
<dbReference type="PANTHER" id="PTHR47480:SF1">
    <property type="entry name" value="EG45-LIKE DOMAIN CONTAINING PROTEIN 1"/>
    <property type="match status" value="1"/>
</dbReference>
<protein>
    <recommendedName>
        <fullName evidence="2">Expansin-like EG45 domain-containing protein</fullName>
    </recommendedName>
</protein>
<gene>
    <name evidence="3" type="ORF">IFM89_036417</name>
</gene>
<name>A0A835MBA0_9MAGN</name>
<feature type="signal peptide" evidence="1">
    <location>
        <begin position="1"/>
        <end position="26"/>
    </location>
</feature>
<dbReference type="OrthoDB" id="587249at2759"/>
<dbReference type="PANTHER" id="PTHR47480">
    <property type="entry name" value="EG45-LIKE DOMAIN CONTAINING PROTEIN"/>
    <property type="match status" value="1"/>
</dbReference>
<dbReference type="InterPro" id="IPR007112">
    <property type="entry name" value="Expansin/allergen_DPBB_dom"/>
</dbReference>
<evidence type="ECO:0000313" key="3">
    <source>
        <dbReference type="EMBL" id="KAF9617456.1"/>
    </source>
</evidence>
<keyword evidence="1" id="KW-0732">Signal</keyword>
<evidence type="ECO:0000256" key="1">
    <source>
        <dbReference type="SAM" id="SignalP"/>
    </source>
</evidence>
<dbReference type="SUPFAM" id="SSF50685">
    <property type="entry name" value="Barwin-like endoglucanases"/>
    <property type="match status" value="1"/>
</dbReference>
<dbReference type="PROSITE" id="PS50842">
    <property type="entry name" value="EXPANSIN_EG45"/>
    <property type="match status" value="1"/>
</dbReference>
<dbReference type="AlphaFoldDB" id="A0A835MBA0"/>
<sequence length="140" mass="14889">MSKLHLLLLQWLLFLSFAELFHVSHGDVGTAAKYSPPYLPTACYGSDASLVPSNAMFASASEGIWNNGAACGRQYLVRCLSAAEPRTCVEGQTIQIRIVDRASTSLSRPSNAGATMVLTDTAFAMIAAASASVINIEFSQ</sequence>
<reference evidence="3 4" key="1">
    <citation type="submission" date="2020-10" db="EMBL/GenBank/DDBJ databases">
        <title>The Coptis chinensis genome and diversification of protoberbering-type alkaloids.</title>
        <authorList>
            <person name="Wang B."/>
            <person name="Shu S."/>
            <person name="Song C."/>
            <person name="Liu Y."/>
        </authorList>
    </citation>
    <scope>NUCLEOTIDE SEQUENCE [LARGE SCALE GENOMIC DNA]</scope>
    <source>
        <strain evidence="3">HL-2020</strain>
        <tissue evidence="3">Leaf</tissue>
    </source>
</reference>
<organism evidence="3 4">
    <name type="scientific">Coptis chinensis</name>
    <dbReference type="NCBI Taxonomy" id="261450"/>
    <lineage>
        <taxon>Eukaryota</taxon>
        <taxon>Viridiplantae</taxon>
        <taxon>Streptophyta</taxon>
        <taxon>Embryophyta</taxon>
        <taxon>Tracheophyta</taxon>
        <taxon>Spermatophyta</taxon>
        <taxon>Magnoliopsida</taxon>
        <taxon>Ranunculales</taxon>
        <taxon>Ranunculaceae</taxon>
        <taxon>Coptidoideae</taxon>
        <taxon>Coptis</taxon>
    </lineage>
</organism>
<comment type="caution">
    <text evidence="3">The sequence shown here is derived from an EMBL/GenBank/DDBJ whole genome shotgun (WGS) entry which is preliminary data.</text>
</comment>
<dbReference type="Gene3D" id="2.40.40.10">
    <property type="entry name" value="RlpA-like domain"/>
    <property type="match status" value="1"/>
</dbReference>
<dbReference type="InterPro" id="IPR036908">
    <property type="entry name" value="RlpA-like_sf"/>
</dbReference>
<dbReference type="Proteomes" id="UP000631114">
    <property type="component" value="Unassembled WGS sequence"/>
</dbReference>
<proteinExistence type="predicted"/>
<dbReference type="CDD" id="cd22269">
    <property type="entry name" value="DPBB_EG45-like"/>
    <property type="match status" value="1"/>
</dbReference>
<feature type="chain" id="PRO_5032784066" description="Expansin-like EG45 domain-containing protein" evidence="1">
    <location>
        <begin position="27"/>
        <end position="140"/>
    </location>
</feature>
<keyword evidence="4" id="KW-1185">Reference proteome</keyword>